<dbReference type="EMBL" id="JBAHYK010000107">
    <property type="protein sequence ID" value="KAL0578308.1"/>
    <property type="molecule type" value="Genomic_DNA"/>
</dbReference>
<accession>A0ABR3FSY3</accession>
<organism evidence="1 2">
    <name type="scientific">Marasmius crinis-equi</name>
    <dbReference type="NCBI Taxonomy" id="585013"/>
    <lineage>
        <taxon>Eukaryota</taxon>
        <taxon>Fungi</taxon>
        <taxon>Dikarya</taxon>
        <taxon>Basidiomycota</taxon>
        <taxon>Agaricomycotina</taxon>
        <taxon>Agaricomycetes</taxon>
        <taxon>Agaricomycetidae</taxon>
        <taxon>Agaricales</taxon>
        <taxon>Marasmiineae</taxon>
        <taxon>Marasmiaceae</taxon>
        <taxon>Marasmius</taxon>
    </lineage>
</organism>
<keyword evidence="2" id="KW-1185">Reference proteome</keyword>
<evidence type="ECO:0000313" key="2">
    <source>
        <dbReference type="Proteomes" id="UP001465976"/>
    </source>
</evidence>
<dbReference type="Proteomes" id="UP001465976">
    <property type="component" value="Unassembled WGS sequence"/>
</dbReference>
<evidence type="ECO:0008006" key="3">
    <source>
        <dbReference type="Google" id="ProtNLM"/>
    </source>
</evidence>
<proteinExistence type="predicted"/>
<name>A0ABR3FSY3_9AGAR</name>
<reference evidence="1 2" key="1">
    <citation type="submission" date="2024-02" db="EMBL/GenBank/DDBJ databases">
        <title>A draft genome for the cacao thread blight pathogen Marasmius crinis-equi.</title>
        <authorList>
            <person name="Cohen S.P."/>
            <person name="Baruah I.K."/>
            <person name="Amoako-Attah I."/>
            <person name="Bukari Y."/>
            <person name="Meinhardt L.W."/>
            <person name="Bailey B.A."/>
        </authorList>
    </citation>
    <scope>NUCLEOTIDE SEQUENCE [LARGE SCALE GENOMIC DNA]</scope>
    <source>
        <strain evidence="1 2">GH-76</strain>
    </source>
</reference>
<gene>
    <name evidence="1" type="ORF">V5O48_003685</name>
</gene>
<sequence>MIPYDVWTEVVGHSDPATLRALQLTCSALYQLACPILYHDVVYCRGHLVAQTDTFWRRPPLSQRAEESGFTSDLLRVSRSIVNAPRRLIIGPQRRNEIHAPSNPFPWHVVVRQAQTFTSLFSIVIQHAIFPLHAIVVILKLPTLRELVLINASSPSSRASRSSHHGGAISIASSLTDLVLKGPIPGDVDNPDDMWFVVEGVLRSQSLRSLTVDNESVTGLARILSWSSSFSNSNSLSAANHLAALNVIDDGTHGYALRSSTLCDLLRLIGPGLKRLLALPSTKLAIHHPAFHYPSLKAFHGPAHLLFCLSAETLRGIHEIVILETLVETVDLLSPLSDLAGGCMPQLCIVRLNVVDLDADTLRVLCSLAPALKELHLESEYVDLSRYVCKYEHASPIRELPNVRKVEIFGFGARVVAHTHDAIRCTLWQWKKGGCPHLKRVRFSPDEVWIWMDDRTAWISASERAMTIEERLR</sequence>
<evidence type="ECO:0000313" key="1">
    <source>
        <dbReference type="EMBL" id="KAL0578308.1"/>
    </source>
</evidence>
<comment type="caution">
    <text evidence="1">The sequence shown here is derived from an EMBL/GenBank/DDBJ whole genome shotgun (WGS) entry which is preliminary data.</text>
</comment>
<protein>
    <recommendedName>
        <fullName evidence="3">F-box domain-containing protein</fullName>
    </recommendedName>
</protein>